<accession>A0A9P7B3Z9</accession>
<protein>
    <submittedName>
        <fullName evidence="1">Uncharacterized protein</fullName>
    </submittedName>
</protein>
<organism evidence="1 2">
    <name type="scientific">Rhodotorula mucilaginosa</name>
    <name type="common">Yeast</name>
    <name type="synonym">Rhodotorula rubra</name>
    <dbReference type="NCBI Taxonomy" id="5537"/>
    <lineage>
        <taxon>Eukaryota</taxon>
        <taxon>Fungi</taxon>
        <taxon>Dikarya</taxon>
        <taxon>Basidiomycota</taxon>
        <taxon>Pucciniomycotina</taxon>
        <taxon>Microbotryomycetes</taxon>
        <taxon>Sporidiobolales</taxon>
        <taxon>Sporidiobolaceae</taxon>
        <taxon>Rhodotorula</taxon>
    </lineage>
</organism>
<dbReference type="EMBL" id="PUHQ01000084">
    <property type="protein sequence ID" value="KAG0657209.1"/>
    <property type="molecule type" value="Genomic_DNA"/>
</dbReference>
<evidence type="ECO:0000313" key="1">
    <source>
        <dbReference type="EMBL" id="KAG0657209.1"/>
    </source>
</evidence>
<evidence type="ECO:0000313" key="2">
    <source>
        <dbReference type="Proteomes" id="UP000777482"/>
    </source>
</evidence>
<keyword evidence="2" id="KW-1185">Reference proteome</keyword>
<comment type="caution">
    <text evidence="1">The sequence shown here is derived from an EMBL/GenBank/DDBJ whole genome shotgun (WGS) entry which is preliminary data.</text>
</comment>
<dbReference type="AlphaFoldDB" id="A0A9P7B3Z9"/>
<name>A0A9P7B3Z9_RHOMI</name>
<sequence length="183" mass="21305">MAHSDTFYRKPNARELKTARQLAAAVRTHNWTAAQVDLINRPEPSQVWSMVARYLEHRVYSHGESARDTATEWFAKVEAEIEFLVELGFDPPVKHCSDDAMQTKYSPMICYPLGGPRKADINKYCDHFFGRVSMNEERERTRERWDPPATLMHLGSRPAIDQLGFRQQHIYGTRLRRRDLQAS</sequence>
<reference evidence="1 2" key="1">
    <citation type="submission" date="2020-11" db="EMBL/GenBank/DDBJ databases">
        <title>Kefir isolates.</title>
        <authorList>
            <person name="Marcisauskas S."/>
            <person name="Kim Y."/>
            <person name="Blasche S."/>
        </authorList>
    </citation>
    <scope>NUCLEOTIDE SEQUENCE [LARGE SCALE GENOMIC DNA]</scope>
    <source>
        <strain evidence="1 2">KR</strain>
    </source>
</reference>
<dbReference type="Proteomes" id="UP000777482">
    <property type="component" value="Unassembled WGS sequence"/>
</dbReference>
<proteinExistence type="predicted"/>
<gene>
    <name evidence="1" type="ORF">C6P46_006602</name>
</gene>